<dbReference type="SUPFAM" id="SSF47413">
    <property type="entry name" value="lambda repressor-like DNA-binding domains"/>
    <property type="match status" value="1"/>
</dbReference>
<dbReference type="Proteomes" id="UP000481037">
    <property type="component" value="Unassembled WGS sequence"/>
</dbReference>
<evidence type="ECO:0000313" key="3">
    <source>
        <dbReference type="Proteomes" id="UP000481037"/>
    </source>
</evidence>
<dbReference type="InterPro" id="IPR001387">
    <property type="entry name" value="Cro/C1-type_HTH"/>
</dbReference>
<comment type="caution">
    <text evidence="2">The sequence shown here is derived from an EMBL/GenBank/DDBJ whole genome shotgun (WGS) entry which is preliminary data.</text>
</comment>
<evidence type="ECO:0000259" key="1">
    <source>
        <dbReference type="PROSITE" id="PS50943"/>
    </source>
</evidence>
<dbReference type="InterPro" id="IPR010982">
    <property type="entry name" value="Lambda_DNA-bd_dom_sf"/>
</dbReference>
<dbReference type="Gene3D" id="1.10.260.40">
    <property type="entry name" value="lambda repressor-like DNA-binding domains"/>
    <property type="match status" value="1"/>
</dbReference>
<proteinExistence type="predicted"/>
<sequence length="127" mass="13840">MTTPFGRFIHRVRTARRLSQKQLAFQLGVHPSYVNRIESGLKSPSNHNFLESVVHALQLPADEAAELFSASKASQNAVRLPPSSTERGRLLVRKLVSSLPQLNDPQLAFLELAVDAINAGAIGNSAK</sequence>
<accession>A0A6L5QGK4</accession>
<keyword evidence="3" id="KW-1185">Reference proteome</keyword>
<dbReference type="SMART" id="SM00530">
    <property type="entry name" value="HTH_XRE"/>
    <property type="match status" value="1"/>
</dbReference>
<reference evidence="2 3" key="1">
    <citation type="submission" date="2019-11" db="EMBL/GenBank/DDBJ databases">
        <title>Novel species isolated from a subtropical stream in China.</title>
        <authorList>
            <person name="Lu H."/>
        </authorList>
    </citation>
    <scope>NUCLEOTIDE SEQUENCE [LARGE SCALE GENOMIC DNA]</scope>
    <source>
        <strain evidence="2 3">FT25W</strain>
    </source>
</reference>
<organism evidence="2 3">
    <name type="scientific">Duganella alba</name>
    <dbReference type="NCBI Taxonomy" id="2666081"/>
    <lineage>
        <taxon>Bacteria</taxon>
        <taxon>Pseudomonadati</taxon>
        <taxon>Pseudomonadota</taxon>
        <taxon>Betaproteobacteria</taxon>
        <taxon>Burkholderiales</taxon>
        <taxon>Oxalobacteraceae</taxon>
        <taxon>Telluria group</taxon>
        <taxon>Duganella</taxon>
    </lineage>
</organism>
<gene>
    <name evidence="2" type="ORF">GJ697_09880</name>
</gene>
<protein>
    <submittedName>
        <fullName evidence="2">Helix-turn-helix domain-containing protein</fullName>
    </submittedName>
</protein>
<dbReference type="RefSeq" id="WP_154363892.1">
    <property type="nucleotide sequence ID" value="NZ_WKJM01000006.1"/>
</dbReference>
<dbReference type="GO" id="GO:0003677">
    <property type="term" value="F:DNA binding"/>
    <property type="evidence" value="ECO:0007669"/>
    <property type="project" value="InterPro"/>
</dbReference>
<dbReference type="AlphaFoldDB" id="A0A6L5QGK4"/>
<evidence type="ECO:0000313" key="2">
    <source>
        <dbReference type="EMBL" id="MRX08141.1"/>
    </source>
</evidence>
<dbReference type="CDD" id="cd00093">
    <property type="entry name" value="HTH_XRE"/>
    <property type="match status" value="1"/>
</dbReference>
<name>A0A6L5QGK4_9BURK</name>
<dbReference type="EMBL" id="WKJM01000006">
    <property type="protein sequence ID" value="MRX08141.1"/>
    <property type="molecule type" value="Genomic_DNA"/>
</dbReference>
<dbReference type="Pfam" id="PF13560">
    <property type="entry name" value="HTH_31"/>
    <property type="match status" value="1"/>
</dbReference>
<feature type="domain" description="HTH cro/C1-type" evidence="1">
    <location>
        <begin position="9"/>
        <end position="64"/>
    </location>
</feature>
<dbReference type="PROSITE" id="PS50943">
    <property type="entry name" value="HTH_CROC1"/>
    <property type="match status" value="1"/>
</dbReference>